<name>A0A4P8XEY2_9BACL</name>
<gene>
    <name evidence="1" type="ORF">E6C60_0186</name>
</gene>
<keyword evidence="2" id="KW-1185">Reference proteome</keyword>
<organism evidence="1 2">
    <name type="scientific">Paenibacillus algicola</name>
    <dbReference type="NCBI Taxonomy" id="2565926"/>
    <lineage>
        <taxon>Bacteria</taxon>
        <taxon>Bacillati</taxon>
        <taxon>Bacillota</taxon>
        <taxon>Bacilli</taxon>
        <taxon>Bacillales</taxon>
        <taxon>Paenibacillaceae</taxon>
        <taxon>Paenibacillus</taxon>
    </lineage>
</organism>
<dbReference type="Proteomes" id="UP000300879">
    <property type="component" value="Chromosome"/>
</dbReference>
<evidence type="ECO:0000313" key="1">
    <source>
        <dbReference type="EMBL" id="QCT00912.1"/>
    </source>
</evidence>
<dbReference type="KEGG" id="palo:E6C60_0186"/>
<reference evidence="1 2" key="1">
    <citation type="submission" date="2019-05" db="EMBL/GenBank/DDBJ databases">
        <authorList>
            <person name="Chen C."/>
        </authorList>
    </citation>
    <scope>NUCLEOTIDE SEQUENCE [LARGE SCALE GENOMIC DNA]</scope>
    <source>
        <strain evidence="1 2">HB172198</strain>
    </source>
</reference>
<protein>
    <submittedName>
        <fullName evidence="1">Uncharacterized protein</fullName>
    </submittedName>
</protein>
<sequence length="45" mass="5293">MEDSAECRLRSAGLNFREPSFFCNIYQYSFVRKVRQATVEGLPYI</sequence>
<evidence type="ECO:0000313" key="2">
    <source>
        <dbReference type="Proteomes" id="UP000300879"/>
    </source>
</evidence>
<proteinExistence type="predicted"/>
<dbReference type="EMBL" id="CP040396">
    <property type="protein sequence ID" value="QCT00912.1"/>
    <property type="molecule type" value="Genomic_DNA"/>
</dbReference>
<dbReference type="AlphaFoldDB" id="A0A4P8XEY2"/>
<accession>A0A4P8XEY2</accession>